<dbReference type="AlphaFoldDB" id="A0A183FLB4"/>
<organism evidence="2 3">
    <name type="scientific">Heligmosomoides polygyrus</name>
    <name type="common">Parasitic roundworm</name>
    <dbReference type="NCBI Taxonomy" id="6339"/>
    <lineage>
        <taxon>Eukaryota</taxon>
        <taxon>Metazoa</taxon>
        <taxon>Ecdysozoa</taxon>
        <taxon>Nematoda</taxon>
        <taxon>Chromadorea</taxon>
        <taxon>Rhabditida</taxon>
        <taxon>Rhabditina</taxon>
        <taxon>Rhabditomorpha</taxon>
        <taxon>Strongyloidea</taxon>
        <taxon>Heligmosomidae</taxon>
        <taxon>Heligmosomoides</taxon>
    </lineage>
</organism>
<dbReference type="EMBL" id="UZAH01026038">
    <property type="protein sequence ID" value="VDO74612.1"/>
    <property type="molecule type" value="Genomic_DNA"/>
</dbReference>
<dbReference type="Proteomes" id="UP000050761">
    <property type="component" value="Unassembled WGS sequence"/>
</dbReference>
<protein>
    <submittedName>
        <fullName evidence="1 3">Uncharacterized protein</fullName>
    </submittedName>
</protein>
<evidence type="ECO:0000313" key="3">
    <source>
        <dbReference type="WBParaSite" id="HPBE_0000803401-mRNA-1"/>
    </source>
</evidence>
<gene>
    <name evidence="1" type="ORF">HPBE_LOCUS8035</name>
</gene>
<proteinExistence type="predicted"/>
<name>A0A183FLB4_HELPZ</name>
<keyword evidence="2" id="KW-1185">Reference proteome</keyword>
<evidence type="ECO:0000313" key="2">
    <source>
        <dbReference type="Proteomes" id="UP000050761"/>
    </source>
</evidence>
<reference evidence="3" key="2">
    <citation type="submission" date="2019-09" db="UniProtKB">
        <authorList>
            <consortium name="WormBaseParasite"/>
        </authorList>
    </citation>
    <scope>IDENTIFICATION</scope>
</reference>
<evidence type="ECO:0000313" key="1">
    <source>
        <dbReference type="EMBL" id="VDO74612.1"/>
    </source>
</evidence>
<reference evidence="1 2" key="1">
    <citation type="submission" date="2018-11" db="EMBL/GenBank/DDBJ databases">
        <authorList>
            <consortium name="Pathogen Informatics"/>
        </authorList>
    </citation>
    <scope>NUCLEOTIDE SEQUENCE [LARGE SCALE GENOMIC DNA]</scope>
</reference>
<accession>A0A3P8BRA9</accession>
<sequence>MRWPTADDDVCAADAGAAVDDDPQRMFFSDVPAEGGIVFPTMEAPQLSLSCLAIICTKYSRAVEPLHKLCAEEEKPIVS</sequence>
<accession>A0A183FLB4</accession>
<dbReference type="WBParaSite" id="HPBE_0000803401-mRNA-1">
    <property type="protein sequence ID" value="HPBE_0000803401-mRNA-1"/>
    <property type="gene ID" value="HPBE_0000803401"/>
</dbReference>